<dbReference type="RefSeq" id="XP_013423477.1">
    <property type="nucleotide sequence ID" value="XM_013568023.1"/>
</dbReference>
<keyword evidence="2" id="KW-0479">Metal-binding</keyword>
<dbReference type="GO" id="GO:0000978">
    <property type="term" value="F:RNA polymerase II cis-regulatory region sequence-specific DNA binding"/>
    <property type="evidence" value="ECO:0007669"/>
    <property type="project" value="InterPro"/>
</dbReference>
<sequence>MENASPPSVLGKRPRDESSDQTPTESSKLFQCGDCRKSYSRVDHLARHVRLHTKEKPYLCQTCNKSFARADLLKRHVAGH</sequence>
<dbReference type="Pfam" id="PF00096">
    <property type="entry name" value="zf-C2H2"/>
    <property type="match status" value="2"/>
</dbReference>
<dbReference type="EMBL" id="KL584722">
    <property type="protein sequence ID" value="KEQ69386.1"/>
    <property type="molecule type" value="Genomic_DNA"/>
</dbReference>
<evidence type="ECO:0000256" key="1">
    <source>
        <dbReference type="ARBA" id="ARBA00004123"/>
    </source>
</evidence>
<proteinExistence type="predicted"/>
<evidence type="ECO:0000256" key="7">
    <source>
        <dbReference type="ARBA" id="ARBA00023242"/>
    </source>
</evidence>
<reference evidence="11 12" key="1">
    <citation type="journal article" date="2014" name="BMC Genomics">
        <title>Genome sequencing of four Aureobasidium pullulans varieties: biotechnological potential, stress tolerance, and description of new species.</title>
        <authorList>
            <person name="Gostin Ar C."/>
            <person name="Ohm R.A."/>
            <person name="Kogej T."/>
            <person name="Sonjak S."/>
            <person name="Turk M."/>
            <person name="Zajc J."/>
            <person name="Zalar P."/>
            <person name="Grube M."/>
            <person name="Sun H."/>
            <person name="Han J."/>
            <person name="Sharma A."/>
            <person name="Chiniquy J."/>
            <person name="Ngan C.Y."/>
            <person name="Lipzen A."/>
            <person name="Barry K."/>
            <person name="Grigoriev I.V."/>
            <person name="Gunde-Cimerman N."/>
        </authorList>
    </citation>
    <scope>NUCLEOTIDE SEQUENCE [LARGE SCALE GENOMIC DNA]</scope>
    <source>
        <strain evidence="11 12">CBS 147.97</strain>
    </source>
</reference>
<feature type="non-terminal residue" evidence="11">
    <location>
        <position position="80"/>
    </location>
</feature>
<evidence type="ECO:0000256" key="9">
    <source>
        <dbReference type="SAM" id="MobiDB-lite"/>
    </source>
</evidence>
<dbReference type="SMART" id="SM00355">
    <property type="entry name" value="ZnF_C2H2"/>
    <property type="match status" value="2"/>
</dbReference>
<evidence type="ECO:0000256" key="2">
    <source>
        <dbReference type="ARBA" id="ARBA00022723"/>
    </source>
</evidence>
<dbReference type="GO" id="GO:0005634">
    <property type="term" value="C:nucleus"/>
    <property type="evidence" value="ECO:0007669"/>
    <property type="project" value="UniProtKB-SubCell"/>
</dbReference>
<dbReference type="AlphaFoldDB" id="A0A074X440"/>
<evidence type="ECO:0000259" key="10">
    <source>
        <dbReference type="PROSITE" id="PS50157"/>
    </source>
</evidence>
<dbReference type="FunFam" id="3.30.160.60:FF:000630">
    <property type="entry name" value="Zinc finger protein 180"/>
    <property type="match status" value="1"/>
</dbReference>
<evidence type="ECO:0000256" key="5">
    <source>
        <dbReference type="ARBA" id="ARBA00022833"/>
    </source>
</evidence>
<accession>A0A074X440</accession>
<dbReference type="Gene3D" id="3.30.160.60">
    <property type="entry name" value="Classic Zinc Finger"/>
    <property type="match status" value="2"/>
</dbReference>
<gene>
    <name evidence="11" type="ORF">M436DRAFT_56476</name>
</gene>
<dbReference type="InterPro" id="IPR013087">
    <property type="entry name" value="Znf_C2H2_type"/>
</dbReference>
<dbReference type="PROSITE" id="PS50157">
    <property type="entry name" value="ZINC_FINGER_C2H2_2"/>
    <property type="match status" value="2"/>
</dbReference>
<evidence type="ECO:0000256" key="4">
    <source>
        <dbReference type="ARBA" id="ARBA00022771"/>
    </source>
</evidence>
<dbReference type="PROSITE" id="PS00028">
    <property type="entry name" value="ZINC_FINGER_C2H2_1"/>
    <property type="match status" value="2"/>
</dbReference>
<dbReference type="GeneID" id="25412323"/>
<evidence type="ECO:0000256" key="3">
    <source>
        <dbReference type="ARBA" id="ARBA00022737"/>
    </source>
</evidence>
<keyword evidence="4 8" id="KW-0863">Zinc-finger</keyword>
<dbReference type="OrthoDB" id="10018191at2759"/>
<keyword evidence="12" id="KW-1185">Reference proteome</keyword>
<dbReference type="GO" id="GO:0008270">
    <property type="term" value="F:zinc ion binding"/>
    <property type="evidence" value="ECO:0007669"/>
    <property type="project" value="UniProtKB-KW"/>
</dbReference>
<keyword evidence="3" id="KW-0677">Repeat</keyword>
<dbReference type="GO" id="GO:0000785">
    <property type="term" value="C:chromatin"/>
    <property type="evidence" value="ECO:0007669"/>
    <property type="project" value="TreeGrafter"/>
</dbReference>
<evidence type="ECO:0000313" key="12">
    <source>
        <dbReference type="Proteomes" id="UP000027730"/>
    </source>
</evidence>
<dbReference type="PANTHER" id="PTHR40626:SF32">
    <property type="entry name" value="ZINC FINGER PROTEIN RST2"/>
    <property type="match status" value="1"/>
</dbReference>
<evidence type="ECO:0000313" key="11">
    <source>
        <dbReference type="EMBL" id="KEQ69386.1"/>
    </source>
</evidence>
<feature type="domain" description="C2H2-type" evidence="10">
    <location>
        <begin position="58"/>
        <end position="80"/>
    </location>
</feature>
<dbReference type="InterPro" id="IPR036236">
    <property type="entry name" value="Znf_C2H2_sf"/>
</dbReference>
<dbReference type="SUPFAM" id="SSF57667">
    <property type="entry name" value="beta-beta-alpha zinc fingers"/>
    <property type="match status" value="1"/>
</dbReference>
<dbReference type="PANTHER" id="PTHR40626">
    <property type="entry name" value="MIP31509P"/>
    <property type="match status" value="1"/>
</dbReference>
<keyword evidence="6" id="KW-0238">DNA-binding</keyword>
<dbReference type="InterPro" id="IPR051059">
    <property type="entry name" value="VerF-like"/>
</dbReference>
<evidence type="ECO:0000256" key="8">
    <source>
        <dbReference type="PROSITE-ProRule" id="PRU00042"/>
    </source>
</evidence>
<dbReference type="Proteomes" id="UP000027730">
    <property type="component" value="Unassembled WGS sequence"/>
</dbReference>
<feature type="domain" description="C2H2-type" evidence="10">
    <location>
        <begin position="30"/>
        <end position="57"/>
    </location>
</feature>
<name>A0A074X440_9PEZI</name>
<protein>
    <recommendedName>
        <fullName evidence="10">C2H2-type domain-containing protein</fullName>
    </recommendedName>
</protein>
<feature type="region of interest" description="Disordered" evidence="9">
    <location>
        <begin position="1"/>
        <end position="28"/>
    </location>
</feature>
<dbReference type="STRING" id="1043004.A0A074X440"/>
<comment type="subcellular location">
    <subcellularLocation>
        <location evidence="1">Nucleus</location>
    </subcellularLocation>
</comment>
<dbReference type="GO" id="GO:0000981">
    <property type="term" value="F:DNA-binding transcription factor activity, RNA polymerase II-specific"/>
    <property type="evidence" value="ECO:0007669"/>
    <property type="project" value="InterPro"/>
</dbReference>
<dbReference type="HOGENOM" id="CLU_2596441_0_0_1"/>
<evidence type="ECO:0000256" key="6">
    <source>
        <dbReference type="ARBA" id="ARBA00023125"/>
    </source>
</evidence>
<organism evidence="11 12">
    <name type="scientific">Aureobasidium namibiae CBS 147.97</name>
    <dbReference type="NCBI Taxonomy" id="1043004"/>
    <lineage>
        <taxon>Eukaryota</taxon>
        <taxon>Fungi</taxon>
        <taxon>Dikarya</taxon>
        <taxon>Ascomycota</taxon>
        <taxon>Pezizomycotina</taxon>
        <taxon>Dothideomycetes</taxon>
        <taxon>Dothideomycetidae</taxon>
        <taxon>Dothideales</taxon>
        <taxon>Saccotheciaceae</taxon>
        <taxon>Aureobasidium</taxon>
    </lineage>
</organism>
<keyword evidence="7" id="KW-0539">Nucleus</keyword>
<dbReference type="FunFam" id="3.30.160.60:FF:000045">
    <property type="entry name" value="ZFP69 zinc finger protein B"/>
    <property type="match status" value="1"/>
</dbReference>
<keyword evidence="5" id="KW-0862">Zinc</keyword>